<keyword evidence="3" id="KW-0812">Transmembrane</keyword>
<feature type="region of interest" description="Disordered" evidence="2">
    <location>
        <begin position="325"/>
        <end position="349"/>
    </location>
</feature>
<keyword evidence="3" id="KW-0472">Membrane</keyword>
<feature type="compositionally biased region" description="Gly residues" evidence="2">
    <location>
        <begin position="669"/>
        <end position="681"/>
    </location>
</feature>
<evidence type="ECO:0000256" key="3">
    <source>
        <dbReference type="SAM" id="Phobius"/>
    </source>
</evidence>
<dbReference type="VEuPathDB" id="CryptoDB:Cvel_2476"/>
<evidence type="ECO:0000313" key="5">
    <source>
        <dbReference type="EMBL" id="CEM55997.1"/>
    </source>
</evidence>
<accession>A0A0G4IFK6</accession>
<evidence type="ECO:0000259" key="4">
    <source>
        <dbReference type="PROSITE" id="PS50825"/>
    </source>
</evidence>
<gene>
    <name evidence="5" type="ORF">Cvel_2476</name>
</gene>
<feature type="region of interest" description="Disordered" evidence="2">
    <location>
        <begin position="627"/>
        <end position="695"/>
    </location>
</feature>
<feature type="compositionally biased region" description="Basic and acidic residues" evidence="2">
    <location>
        <begin position="778"/>
        <end position="792"/>
    </location>
</feature>
<organism evidence="5">
    <name type="scientific">Chromera velia CCMP2878</name>
    <dbReference type="NCBI Taxonomy" id="1169474"/>
    <lineage>
        <taxon>Eukaryota</taxon>
        <taxon>Sar</taxon>
        <taxon>Alveolata</taxon>
        <taxon>Colpodellida</taxon>
        <taxon>Chromeraceae</taxon>
        <taxon>Chromera</taxon>
    </lineage>
</organism>
<dbReference type="EMBL" id="CDMZ01005931">
    <property type="protein sequence ID" value="CEM55997.1"/>
    <property type="molecule type" value="Genomic_DNA"/>
</dbReference>
<reference evidence="5" key="1">
    <citation type="submission" date="2014-11" db="EMBL/GenBank/DDBJ databases">
        <authorList>
            <person name="Otto D Thomas"/>
            <person name="Naeem Raeece"/>
        </authorList>
    </citation>
    <scope>NUCLEOTIDE SEQUENCE</scope>
</reference>
<name>A0A0G4IFK6_9ALVE</name>
<keyword evidence="3" id="KW-1133">Transmembrane helix</keyword>
<feature type="domain" description="HYR" evidence="4">
    <location>
        <begin position="119"/>
        <end position="207"/>
    </location>
</feature>
<dbReference type="InterPro" id="IPR003410">
    <property type="entry name" value="HYR_dom"/>
</dbReference>
<feature type="compositionally biased region" description="Basic residues" evidence="2">
    <location>
        <begin position="752"/>
        <end position="764"/>
    </location>
</feature>
<dbReference type="PhylomeDB" id="A0A0G4IFK6"/>
<feature type="transmembrane region" description="Helical" evidence="3">
    <location>
        <begin position="598"/>
        <end position="620"/>
    </location>
</feature>
<feature type="compositionally biased region" description="Basic and acidic residues" evidence="2">
    <location>
        <begin position="656"/>
        <end position="668"/>
    </location>
</feature>
<dbReference type="AlphaFoldDB" id="A0A0G4IFK6"/>
<sequence length="825" mass="90563">MASWVWVTRSSGETPGWSASVDTWLSEAGTLLSHRGDQRGRRGCRLLEGRRGSTLPVRREGRGSKDESGECERDAACMSRLSRQAVEDALFEVGTHEIEMKASWDGGDASRCRFRLKIIDTEAPLLICPPPHRVNVSKRMPPLSYPEVPVVRDNVDLQRDIRLTFSPPNGSDSARHFASEDTLEVLVEGTDQANNAGSCTTVVTANRCPSNSERETESSECLCKEDLYRDPAVAELVCRPCIQNSYSGRGATHPSDCICNSAYYFVPSFEGLGGSSAFAHLSHNDPLTLFTKGTCKECPLNSTCSGERLSASQVYGILRGIREGSKPSARRLSDSQSGPSTHEAGHARALSPLRYLGGMEAQRQEETLRRLLAHPRPVPHRDFSLAQRWPDAVVVPCPFEGTCSPSVKVVDGKVDLENVKRVQTEVQNDGSGTVCAEGHEGPLCSERETGRQLLRRGTEVRCRQCPGAAQTIGAAFGLFLLLIVVVVIYTIMVTKDNPKMDVPEFAIAVKILTVFGTSLGFLALLSQPVFIGFREELALQQGGASEALSSTVLSHARVALSVLDFLRSIPTVGEVFSMKCLFDLFERSTGENMAGREMLSLLVPLAVIGFIGAVGIVVVFSSYCKGGKEGEGESLQRNKRADTRRTEPAEGEGDNANDRAGGDVRDSGGGRGVEAGVMGGEGETRTEESSRNQSAEPDASFIAYLSVRRRFLKRLYFSQRFVGIFRKNFDAKTGCWPTAMIEWARVQRARRHLKRGLSRKGASKSKREASRLKKRKERTREGEQESHREGQGKGKMGLLSETYEALVQNSPRMRLAVFRRQFSIN</sequence>
<evidence type="ECO:0000256" key="2">
    <source>
        <dbReference type="SAM" id="MobiDB-lite"/>
    </source>
</evidence>
<evidence type="ECO:0000256" key="1">
    <source>
        <dbReference type="ARBA" id="ARBA00022737"/>
    </source>
</evidence>
<feature type="transmembrane region" description="Helical" evidence="3">
    <location>
        <begin position="505"/>
        <end position="525"/>
    </location>
</feature>
<feature type="region of interest" description="Disordered" evidence="2">
    <location>
        <begin position="752"/>
        <end position="794"/>
    </location>
</feature>
<proteinExistence type="predicted"/>
<dbReference type="PROSITE" id="PS50825">
    <property type="entry name" value="HYR"/>
    <property type="match status" value="1"/>
</dbReference>
<keyword evidence="1" id="KW-0677">Repeat</keyword>
<feature type="compositionally biased region" description="Basic and acidic residues" evidence="2">
    <location>
        <begin position="627"/>
        <end position="648"/>
    </location>
</feature>
<feature type="transmembrane region" description="Helical" evidence="3">
    <location>
        <begin position="472"/>
        <end position="493"/>
    </location>
</feature>
<protein>
    <recommendedName>
        <fullName evidence="4">HYR domain-containing protein</fullName>
    </recommendedName>
</protein>